<evidence type="ECO:0000313" key="7">
    <source>
        <dbReference type="EMBL" id="GCE00797.1"/>
    </source>
</evidence>
<protein>
    <recommendedName>
        <fullName evidence="6">TauD/TfdA-like domain-containing protein</fullName>
    </recommendedName>
</protein>
<dbReference type="SUPFAM" id="SSF51197">
    <property type="entry name" value="Clavaminate synthase-like"/>
    <property type="match status" value="1"/>
</dbReference>
<dbReference type="GO" id="GO:0017000">
    <property type="term" value="P:antibiotic biosynthetic process"/>
    <property type="evidence" value="ECO:0007669"/>
    <property type="project" value="UniProtKB-KW"/>
</dbReference>
<dbReference type="Pfam" id="PF02668">
    <property type="entry name" value="TauD"/>
    <property type="match status" value="1"/>
</dbReference>
<evidence type="ECO:0000313" key="8">
    <source>
        <dbReference type="Proteomes" id="UP000286931"/>
    </source>
</evidence>
<feature type="domain" description="TauD/TfdA-like" evidence="6">
    <location>
        <begin position="41"/>
        <end position="277"/>
    </location>
</feature>
<accession>A0A401Z1S3</accession>
<reference evidence="7 8" key="1">
    <citation type="submission" date="2018-12" db="EMBL/GenBank/DDBJ databases">
        <title>Draft genome sequence of Embleya hyalina NBRC 13850T.</title>
        <authorList>
            <person name="Komaki H."/>
            <person name="Hosoyama A."/>
            <person name="Kimura A."/>
            <person name="Ichikawa N."/>
            <person name="Tamura T."/>
        </authorList>
    </citation>
    <scope>NUCLEOTIDE SEQUENCE [LARGE SCALE GENOMIC DNA]</scope>
    <source>
        <strain evidence="7 8">NBRC 13850</strain>
    </source>
</reference>
<comment type="cofactor">
    <cofactor evidence="1">
        <name>Fe(2+)</name>
        <dbReference type="ChEBI" id="CHEBI:29033"/>
    </cofactor>
</comment>
<dbReference type="PANTHER" id="PTHR10696">
    <property type="entry name" value="GAMMA-BUTYROBETAINE HYDROXYLASE-RELATED"/>
    <property type="match status" value="1"/>
</dbReference>
<name>A0A401Z1S3_9ACTN</name>
<dbReference type="Gene3D" id="3.60.130.10">
    <property type="entry name" value="Clavaminate synthase-like"/>
    <property type="match status" value="1"/>
</dbReference>
<dbReference type="GO" id="GO:0016491">
    <property type="term" value="F:oxidoreductase activity"/>
    <property type="evidence" value="ECO:0007669"/>
    <property type="project" value="UniProtKB-KW"/>
</dbReference>
<feature type="region of interest" description="Disordered" evidence="5">
    <location>
        <begin position="1"/>
        <end position="30"/>
    </location>
</feature>
<evidence type="ECO:0000256" key="4">
    <source>
        <dbReference type="ARBA" id="ARBA00023194"/>
    </source>
</evidence>
<dbReference type="Proteomes" id="UP000286931">
    <property type="component" value="Unassembled WGS sequence"/>
</dbReference>
<keyword evidence="4" id="KW-0045">Antibiotic biosynthesis</keyword>
<keyword evidence="8" id="KW-1185">Reference proteome</keyword>
<dbReference type="InterPro" id="IPR042098">
    <property type="entry name" value="TauD-like_sf"/>
</dbReference>
<keyword evidence="2" id="KW-0560">Oxidoreductase</keyword>
<sequence>MGETTRISLDAPAGPTARTVAPATPDDRWPVEAPPLDGDLRAGAEAVDGVLRAEGSVIVTLPADLDDHALTVATWNLVCAFSRPVPQYDTGELVYPVEVRAGESGSSHYSASRAAGGFHTDGSLLAKPPAIGVLLCLCPADSGGETILVEAERIRAALAAVDPVFLELLSRPQPFAAEDDAGRVRRWAPVLSANAGVVGLRYLRRYLVAGWERAGRTCPDGLVDAFDVIDEVATDPDVQRPHALCRGEVLIWRNSRHVHGRRAFEERRRRRRLVRIYAADDPARLARVAG</sequence>
<dbReference type="PANTHER" id="PTHR10696:SF56">
    <property type="entry name" value="TAUD_TFDA-LIKE DOMAIN-CONTAINING PROTEIN"/>
    <property type="match status" value="1"/>
</dbReference>
<dbReference type="OrthoDB" id="581608at2"/>
<dbReference type="RefSeq" id="WP_126642490.1">
    <property type="nucleotide sequence ID" value="NZ_BIFH01000042.1"/>
</dbReference>
<dbReference type="EMBL" id="BIFH01000042">
    <property type="protein sequence ID" value="GCE00797.1"/>
    <property type="molecule type" value="Genomic_DNA"/>
</dbReference>
<evidence type="ECO:0000256" key="1">
    <source>
        <dbReference type="ARBA" id="ARBA00001954"/>
    </source>
</evidence>
<dbReference type="AlphaFoldDB" id="A0A401Z1S3"/>
<evidence type="ECO:0000256" key="2">
    <source>
        <dbReference type="ARBA" id="ARBA00023002"/>
    </source>
</evidence>
<gene>
    <name evidence="7" type="ORF">EHYA_08523</name>
</gene>
<evidence type="ECO:0000259" key="6">
    <source>
        <dbReference type="Pfam" id="PF02668"/>
    </source>
</evidence>
<proteinExistence type="predicted"/>
<dbReference type="InterPro" id="IPR003819">
    <property type="entry name" value="TauD/TfdA-like"/>
</dbReference>
<evidence type="ECO:0000256" key="3">
    <source>
        <dbReference type="ARBA" id="ARBA00023004"/>
    </source>
</evidence>
<comment type="caution">
    <text evidence="7">The sequence shown here is derived from an EMBL/GenBank/DDBJ whole genome shotgun (WGS) entry which is preliminary data.</text>
</comment>
<keyword evidence="3" id="KW-0408">Iron</keyword>
<evidence type="ECO:0000256" key="5">
    <source>
        <dbReference type="SAM" id="MobiDB-lite"/>
    </source>
</evidence>
<organism evidence="7 8">
    <name type="scientific">Embleya hyalina</name>
    <dbReference type="NCBI Taxonomy" id="516124"/>
    <lineage>
        <taxon>Bacteria</taxon>
        <taxon>Bacillati</taxon>
        <taxon>Actinomycetota</taxon>
        <taxon>Actinomycetes</taxon>
        <taxon>Kitasatosporales</taxon>
        <taxon>Streptomycetaceae</taxon>
        <taxon>Embleya</taxon>
    </lineage>
</organism>
<dbReference type="InterPro" id="IPR050411">
    <property type="entry name" value="AlphaKG_dependent_hydroxylases"/>
</dbReference>